<dbReference type="InterPro" id="IPR051416">
    <property type="entry name" value="phD-YefM_TA_antitoxins"/>
</dbReference>
<dbReference type="RefSeq" id="WP_131986353.1">
    <property type="nucleotide sequence ID" value="NZ_SMKL01000059.1"/>
</dbReference>
<dbReference type="PANTHER" id="PTHR35377:SF5">
    <property type="entry name" value="ANTITOXIN VAPB46"/>
    <property type="match status" value="1"/>
</dbReference>
<accession>A0A4R4RG50</accession>
<gene>
    <name evidence="3" type="ORF">E1212_21790</name>
</gene>
<evidence type="ECO:0000313" key="4">
    <source>
        <dbReference type="Proteomes" id="UP000295621"/>
    </source>
</evidence>
<dbReference type="Proteomes" id="UP000295621">
    <property type="component" value="Unassembled WGS sequence"/>
</dbReference>
<keyword evidence="4" id="KW-1185">Reference proteome</keyword>
<reference evidence="3 4" key="1">
    <citation type="submission" date="2019-02" db="EMBL/GenBank/DDBJ databases">
        <title>Draft genome sequences of novel Actinobacteria.</title>
        <authorList>
            <person name="Sahin N."/>
            <person name="Ay H."/>
            <person name="Saygin H."/>
        </authorList>
    </citation>
    <scope>NUCLEOTIDE SEQUENCE [LARGE SCALE GENOMIC DNA]</scope>
    <source>
        <strain evidence="3 4">KC603</strain>
    </source>
</reference>
<comment type="similarity">
    <text evidence="1">Belongs to the phD/YefM antitoxin family.</text>
</comment>
<dbReference type="OrthoDB" id="557859at2"/>
<evidence type="ECO:0000256" key="2">
    <source>
        <dbReference type="SAM" id="MobiDB-lite"/>
    </source>
</evidence>
<dbReference type="NCBIfam" id="TIGR01552">
    <property type="entry name" value="phd_fam"/>
    <property type="match status" value="1"/>
</dbReference>
<dbReference type="Gene3D" id="3.40.1620.10">
    <property type="entry name" value="YefM-like domain"/>
    <property type="match status" value="1"/>
</dbReference>
<evidence type="ECO:0000313" key="3">
    <source>
        <dbReference type="EMBL" id="TDC48250.1"/>
    </source>
</evidence>
<dbReference type="SUPFAM" id="SSF143120">
    <property type="entry name" value="YefM-like"/>
    <property type="match status" value="1"/>
</dbReference>
<proteinExistence type="inferred from homology"/>
<organism evidence="3 4">
    <name type="scientific">Jiangella ureilytica</name>
    <dbReference type="NCBI Taxonomy" id="2530374"/>
    <lineage>
        <taxon>Bacteria</taxon>
        <taxon>Bacillati</taxon>
        <taxon>Actinomycetota</taxon>
        <taxon>Actinomycetes</taxon>
        <taxon>Jiangellales</taxon>
        <taxon>Jiangellaceae</taxon>
        <taxon>Jiangella</taxon>
    </lineage>
</organism>
<dbReference type="EMBL" id="SMKL01000059">
    <property type="protein sequence ID" value="TDC48250.1"/>
    <property type="molecule type" value="Genomic_DNA"/>
</dbReference>
<protein>
    <submittedName>
        <fullName evidence="3">Type II toxin-antitoxin system prevent-host-death family antitoxin</fullName>
    </submittedName>
</protein>
<name>A0A4R4RG50_9ACTN</name>
<sequence length="98" mass="11012">MVSAHEHAVGLRELRHSTGDVLARVRRGETIDVTERGRLIARIVPVEERSPGPVLAELIESGRVRPAERPGYRPRMRPGDGTNRLGDALADLRDEERW</sequence>
<dbReference type="AlphaFoldDB" id="A0A4R4RG50"/>
<feature type="region of interest" description="Disordered" evidence="2">
    <location>
        <begin position="66"/>
        <end position="98"/>
    </location>
</feature>
<dbReference type="InterPro" id="IPR036165">
    <property type="entry name" value="YefM-like_sf"/>
</dbReference>
<evidence type="ECO:0000256" key="1">
    <source>
        <dbReference type="ARBA" id="ARBA00009981"/>
    </source>
</evidence>
<dbReference type="GO" id="GO:0097351">
    <property type="term" value="F:toxin sequestering activity"/>
    <property type="evidence" value="ECO:0007669"/>
    <property type="project" value="TreeGrafter"/>
</dbReference>
<comment type="caution">
    <text evidence="3">The sequence shown here is derived from an EMBL/GenBank/DDBJ whole genome shotgun (WGS) entry which is preliminary data.</text>
</comment>
<dbReference type="PANTHER" id="PTHR35377">
    <property type="entry name" value="ANTITOXIN VAPB49-RELATED-RELATED"/>
    <property type="match status" value="1"/>
</dbReference>